<reference evidence="5 6" key="2">
    <citation type="journal article" date="2017" name="Front. Plant Sci.">
        <title>Gene Classification and Mining of Molecular Markers Useful in Red Clover (Trifolium pratense) Breeding.</title>
        <authorList>
            <person name="Istvanek J."/>
            <person name="Dluhosova J."/>
            <person name="Dluhos P."/>
            <person name="Patkova L."/>
            <person name="Nedelnik J."/>
            <person name="Repkova J."/>
        </authorList>
    </citation>
    <scope>NUCLEOTIDE SEQUENCE [LARGE SCALE GENOMIC DNA]</scope>
    <source>
        <strain evidence="6">cv. Tatra</strain>
        <tissue evidence="5">Young leaves</tissue>
    </source>
</reference>
<feature type="region of interest" description="Disordered" evidence="2">
    <location>
        <begin position="310"/>
        <end position="352"/>
    </location>
</feature>
<feature type="domain" description="DUF7792" evidence="3">
    <location>
        <begin position="6"/>
        <end position="122"/>
    </location>
</feature>
<feature type="compositionally biased region" description="Gly residues" evidence="2">
    <location>
        <begin position="393"/>
        <end position="403"/>
    </location>
</feature>
<feature type="compositionally biased region" description="Gly residues" evidence="2">
    <location>
        <begin position="328"/>
        <end position="341"/>
    </location>
</feature>
<accession>A0A2K3PMZ0</accession>
<dbReference type="InterPro" id="IPR011989">
    <property type="entry name" value="ARM-like"/>
</dbReference>
<feature type="region of interest" description="Disordered" evidence="2">
    <location>
        <begin position="387"/>
        <end position="428"/>
    </location>
</feature>
<dbReference type="PANTHER" id="PTHR46168">
    <property type="entry name" value="ARMADILLO REPEAT ONLY 4"/>
    <property type="match status" value="1"/>
</dbReference>
<reference evidence="5 6" key="1">
    <citation type="journal article" date="2014" name="Am. J. Bot.">
        <title>Genome assembly and annotation for red clover (Trifolium pratense; Fabaceae).</title>
        <authorList>
            <person name="Istvanek J."/>
            <person name="Jaros M."/>
            <person name="Krenek A."/>
            <person name="Repkova J."/>
        </authorList>
    </citation>
    <scope>NUCLEOTIDE SEQUENCE [LARGE SCALE GENOMIC DNA]</scope>
    <source>
        <strain evidence="6">cv. Tatra</strain>
        <tissue evidence="5">Young leaves</tissue>
    </source>
</reference>
<dbReference type="PANTHER" id="PTHR46168:SF13">
    <property type="entry name" value="ARO1-LIKE PROTEIN 1"/>
    <property type="match status" value="1"/>
</dbReference>
<evidence type="ECO:0000259" key="3">
    <source>
        <dbReference type="Pfam" id="PF25055"/>
    </source>
</evidence>
<dbReference type="STRING" id="57577.A0A2K3PMZ0"/>
<evidence type="ECO:0000256" key="2">
    <source>
        <dbReference type="SAM" id="MobiDB-lite"/>
    </source>
</evidence>
<dbReference type="FunFam" id="1.20.930.20:FF:000006">
    <property type="entry name" value="Armadillo repeat only 4"/>
    <property type="match status" value="1"/>
</dbReference>
<dbReference type="Gene3D" id="1.25.10.10">
    <property type="entry name" value="Leucine-rich Repeat Variant"/>
    <property type="match status" value="3"/>
</dbReference>
<dbReference type="InterPro" id="IPR036537">
    <property type="entry name" value="Adaptor_Cbl_N_dom_sf"/>
</dbReference>
<dbReference type="OrthoDB" id="7537227at2759"/>
<dbReference type="SUPFAM" id="SSF48371">
    <property type="entry name" value="ARM repeat"/>
    <property type="match status" value="1"/>
</dbReference>
<dbReference type="InterPro" id="IPR016024">
    <property type="entry name" value="ARM-type_fold"/>
</dbReference>
<evidence type="ECO:0000313" key="4">
    <source>
        <dbReference type="EMBL" id="PNY16640.1"/>
    </source>
</evidence>
<organism evidence="5 6">
    <name type="scientific">Trifolium pratense</name>
    <name type="common">Red clover</name>
    <dbReference type="NCBI Taxonomy" id="57577"/>
    <lineage>
        <taxon>Eukaryota</taxon>
        <taxon>Viridiplantae</taxon>
        <taxon>Streptophyta</taxon>
        <taxon>Embryophyta</taxon>
        <taxon>Tracheophyta</taxon>
        <taxon>Spermatophyta</taxon>
        <taxon>Magnoliopsida</taxon>
        <taxon>eudicotyledons</taxon>
        <taxon>Gunneridae</taxon>
        <taxon>Pentapetalae</taxon>
        <taxon>rosids</taxon>
        <taxon>fabids</taxon>
        <taxon>Fabales</taxon>
        <taxon>Fabaceae</taxon>
        <taxon>Papilionoideae</taxon>
        <taxon>50 kb inversion clade</taxon>
        <taxon>NPAAA clade</taxon>
        <taxon>Hologalegina</taxon>
        <taxon>IRL clade</taxon>
        <taxon>Trifolieae</taxon>
        <taxon>Trifolium</taxon>
    </lineage>
</organism>
<dbReference type="FunFam" id="1.25.10.10:FF:000543">
    <property type="entry name" value="Armadillo repeat only 2"/>
    <property type="match status" value="1"/>
</dbReference>
<dbReference type="Pfam" id="PF25055">
    <property type="entry name" value="DUF7792"/>
    <property type="match status" value="1"/>
</dbReference>
<dbReference type="SMART" id="SM00185">
    <property type="entry name" value="ARM"/>
    <property type="match status" value="5"/>
</dbReference>
<sequence>MGDIVKQILTKPIQLADQVTKAADEASSFKQECNELKSKTEKLAGLLRQAARASSDLYERPTKRIIEETEQVLDKSLSLVLKCRANGIMKRVFTIIPAAAFRKTSSHLENSIGDVSWLLRVSAPADDRGGEYLGLPPIAANEPILCFIWEQIAILYTGSMEDRSDAAASLVSLARGSDRYGKLIIEEGGVGPLLKLIKEGKIDGQENAARAIGLLGRDAECVEHMIHVGVCSVFGKILKDGPMKVQGVVAWAVSELVANYPKCQDLFAQHNIIRLLVGHLAFETVEEHSKYAIVSMKPTSIHAVVMASNNSNSNSNLNPKKGNENEDGGVGVGAGAGGGNNKHGRVSHHPLGERPRNLHRVITSTMAIHAASKQSSEGNDLADSYTPPNSNGFGNGIGNGGGKHGNHSNHQRNYSHSGINMKGRESEDPETKASMKEMAARALWHLAKGNVPICRSITESRALLCFAVLLEKGPEAVQYNSAMALMEITAVAEKDAELRKSAFKPNSLACKAVVDQVLKIIEKADSDLLIPCVRVIGNLARTFKATETRMIGPLVKLLDEREAEVSREASIALKKFAGSENYLHVDHSKAIINAGGAKHLIQLVYFGEQMVQIPALVLLSYIALHVPDSEELALAEVLGVLEWASKQSFMQHDETLETLLQEAKSRLELYQSRGSRGFHHKLHQ</sequence>
<evidence type="ECO:0000313" key="5">
    <source>
        <dbReference type="EMBL" id="PNY16643.1"/>
    </source>
</evidence>
<dbReference type="EMBL" id="ASHM01008697">
    <property type="protein sequence ID" value="PNY16643.1"/>
    <property type="molecule type" value="Genomic_DNA"/>
</dbReference>
<dbReference type="Proteomes" id="UP000236291">
    <property type="component" value="Unassembled WGS sequence"/>
</dbReference>
<dbReference type="InterPro" id="IPR000225">
    <property type="entry name" value="Armadillo"/>
</dbReference>
<dbReference type="Pfam" id="PF00514">
    <property type="entry name" value="Arm"/>
    <property type="match status" value="1"/>
</dbReference>
<protein>
    <submittedName>
        <fullName evidence="5">Vacuolar protein</fullName>
    </submittedName>
</protein>
<comment type="caution">
    <text evidence="5">The sequence shown here is derived from an EMBL/GenBank/DDBJ whole genome shotgun (WGS) entry which is preliminary data.</text>
</comment>
<evidence type="ECO:0000256" key="1">
    <source>
        <dbReference type="ARBA" id="ARBA00022737"/>
    </source>
</evidence>
<gene>
    <name evidence="4" type="ORF">L195_g013365</name>
    <name evidence="5" type="ORF">L195_g013368</name>
</gene>
<dbReference type="AlphaFoldDB" id="A0A2K3PMZ0"/>
<dbReference type="GO" id="GO:0007166">
    <property type="term" value="P:cell surface receptor signaling pathway"/>
    <property type="evidence" value="ECO:0007669"/>
    <property type="project" value="InterPro"/>
</dbReference>
<dbReference type="InterPro" id="IPR056694">
    <property type="entry name" value="DUF7792"/>
</dbReference>
<name>A0A2K3PMZ0_TRIPR</name>
<keyword evidence="1" id="KW-0677">Repeat</keyword>
<dbReference type="EMBL" id="ASHM01008694">
    <property type="protein sequence ID" value="PNY16640.1"/>
    <property type="molecule type" value="Genomic_DNA"/>
</dbReference>
<dbReference type="Gene3D" id="1.20.930.20">
    <property type="entry name" value="Adaptor protein Cbl, N-terminal domain"/>
    <property type="match status" value="1"/>
</dbReference>
<proteinExistence type="predicted"/>
<evidence type="ECO:0000313" key="6">
    <source>
        <dbReference type="Proteomes" id="UP000236291"/>
    </source>
</evidence>